<dbReference type="AlphaFoldDB" id="A0A379MUL7"/>
<dbReference type="InterPro" id="IPR021958">
    <property type="entry name" value="DUF3575"/>
</dbReference>
<dbReference type="RefSeq" id="WP_051214532.1">
    <property type="nucleotide sequence ID" value="NZ_UGVL01000001.1"/>
</dbReference>
<organism evidence="2 3">
    <name type="scientific">Rikenella microfusus</name>
    <dbReference type="NCBI Taxonomy" id="28139"/>
    <lineage>
        <taxon>Bacteria</taxon>
        <taxon>Pseudomonadati</taxon>
        <taxon>Bacteroidota</taxon>
        <taxon>Bacteroidia</taxon>
        <taxon>Bacteroidales</taxon>
        <taxon>Rikenellaceae</taxon>
        <taxon>Rikenella</taxon>
    </lineage>
</organism>
<sequence>MRKGLFLLIIGTFMLDSARAQQAVDSMRIYYPFGYRYVLPDYRTNRRELERFIGSVQEAFRKDIIERVVVRSGTSPDGMSEANERLSARRADSLEAYVVRRTGLPSELIEKRSEGIAWGMLRDRVAQSDMPYRDEILQILDHTPVWIFDDRGRIIDGRKKQLMDLRGGVPYKYMVREIFPDLRSSIAVSLYLKQTGQPVPEPKRDTLPETPAAPDHEPKPAVRAPQPTVPAVPTVSAEKPFRPLLAVKTNLLYWATVMPDFNSYTFVPNLEAEWFFADRWSLAGTGNFAKWGYGGAKWFGISSWSLEPRWWLKGDGRFRWFYLGAYGQAGDYDVQDGSTPGSGYTGNLWGAGLSFGAAIPFSDRFGLEIGIRGGYRHAQVKGYSYEAPDYFLNVETADDHWGVTGIKASVYYRFGRGSNSSK</sequence>
<name>A0A379MUL7_9BACT</name>
<feature type="region of interest" description="Disordered" evidence="1">
    <location>
        <begin position="197"/>
        <end position="228"/>
    </location>
</feature>
<dbReference type="Gene3D" id="3.30.1330.60">
    <property type="entry name" value="OmpA-like domain"/>
    <property type="match status" value="1"/>
</dbReference>
<gene>
    <name evidence="2" type="ORF">NCTC11190_01555</name>
</gene>
<evidence type="ECO:0000313" key="3">
    <source>
        <dbReference type="Proteomes" id="UP000255233"/>
    </source>
</evidence>
<accession>A0A379MUL7</accession>
<reference evidence="2 3" key="1">
    <citation type="submission" date="2018-06" db="EMBL/GenBank/DDBJ databases">
        <authorList>
            <consortium name="Pathogen Informatics"/>
            <person name="Doyle S."/>
        </authorList>
    </citation>
    <scope>NUCLEOTIDE SEQUENCE [LARGE SCALE GENOMIC DNA]</scope>
    <source>
        <strain evidence="2 3">NCTC11190</strain>
    </source>
</reference>
<dbReference type="STRING" id="880526.GCA_000427365_02264"/>
<dbReference type="SUPFAM" id="SSF103088">
    <property type="entry name" value="OmpA-like"/>
    <property type="match status" value="1"/>
</dbReference>
<evidence type="ECO:0000313" key="2">
    <source>
        <dbReference type="EMBL" id="SUE34332.1"/>
    </source>
</evidence>
<dbReference type="EMBL" id="UGVL01000001">
    <property type="protein sequence ID" value="SUE34332.1"/>
    <property type="molecule type" value="Genomic_DNA"/>
</dbReference>
<protein>
    <submittedName>
        <fullName evidence="2">Protein of uncharacterized function (DUF3575)</fullName>
    </submittedName>
</protein>
<proteinExistence type="predicted"/>
<dbReference type="Proteomes" id="UP000255233">
    <property type="component" value="Unassembled WGS sequence"/>
</dbReference>
<dbReference type="InterPro" id="IPR036737">
    <property type="entry name" value="OmpA-like_sf"/>
</dbReference>
<evidence type="ECO:0000256" key="1">
    <source>
        <dbReference type="SAM" id="MobiDB-lite"/>
    </source>
</evidence>
<dbReference type="OrthoDB" id="1098150at2"/>
<dbReference type="Pfam" id="PF12099">
    <property type="entry name" value="DUF3575"/>
    <property type="match status" value="1"/>
</dbReference>
<keyword evidence="3" id="KW-1185">Reference proteome</keyword>